<evidence type="ECO:0000313" key="3">
    <source>
        <dbReference type="Proteomes" id="UP001157006"/>
    </source>
</evidence>
<protein>
    <submittedName>
        <fullName evidence="2">Uncharacterized protein</fullName>
    </submittedName>
</protein>
<dbReference type="Proteomes" id="UP001157006">
    <property type="component" value="Chromosome 5"/>
</dbReference>
<evidence type="ECO:0000313" key="2">
    <source>
        <dbReference type="EMBL" id="CAI8612327.1"/>
    </source>
</evidence>
<organism evidence="2 3">
    <name type="scientific">Vicia faba</name>
    <name type="common">Broad bean</name>
    <name type="synonym">Faba vulgaris</name>
    <dbReference type="NCBI Taxonomy" id="3906"/>
    <lineage>
        <taxon>Eukaryota</taxon>
        <taxon>Viridiplantae</taxon>
        <taxon>Streptophyta</taxon>
        <taxon>Embryophyta</taxon>
        <taxon>Tracheophyta</taxon>
        <taxon>Spermatophyta</taxon>
        <taxon>Magnoliopsida</taxon>
        <taxon>eudicotyledons</taxon>
        <taxon>Gunneridae</taxon>
        <taxon>Pentapetalae</taxon>
        <taxon>rosids</taxon>
        <taxon>fabids</taxon>
        <taxon>Fabales</taxon>
        <taxon>Fabaceae</taxon>
        <taxon>Papilionoideae</taxon>
        <taxon>50 kb inversion clade</taxon>
        <taxon>NPAAA clade</taxon>
        <taxon>Hologalegina</taxon>
        <taxon>IRL clade</taxon>
        <taxon>Fabeae</taxon>
        <taxon>Vicia</taxon>
    </lineage>
</organism>
<feature type="compositionally biased region" description="Polar residues" evidence="1">
    <location>
        <begin position="36"/>
        <end position="46"/>
    </location>
</feature>
<dbReference type="AlphaFoldDB" id="A0AAV1AST2"/>
<reference evidence="2 3" key="1">
    <citation type="submission" date="2023-01" db="EMBL/GenBank/DDBJ databases">
        <authorList>
            <person name="Kreplak J."/>
        </authorList>
    </citation>
    <scope>NUCLEOTIDE SEQUENCE [LARGE SCALE GENOMIC DNA]</scope>
</reference>
<accession>A0AAV1AST2</accession>
<sequence length="93" mass="10602">MAMNTDARSESFTVNSAVKRNRATHIDVTFEPRASLPTQQPLQIAQPSHDHGGSPHRTLRRNHQTTIAIFHPLRDHIRDITIITVEQTPLFAW</sequence>
<keyword evidence="3" id="KW-1185">Reference proteome</keyword>
<dbReference type="EMBL" id="OX451740">
    <property type="protein sequence ID" value="CAI8612327.1"/>
    <property type="molecule type" value="Genomic_DNA"/>
</dbReference>
<name>A0AAV1AST2_VICFA</name>
<proteinExistence type="predicted"/>
<evidence type="ECO:0000256" key="1">
    <source>
        <dbReference type="SAM" id="MobiDB-lite"/>
    </source>
</evidence>
<gene>
    <name evidence="2" type="ORF">VFH_V029040</name>
</gene>
<feature type="region of interest" description="Disordered" evidence="1">
    <location>
        <begin position="32"/>
        <end position="58"/>
    </location>
</feature>